<proteinExistence type="predicted"/>
<evidence type="ECO:0000313" key="2">
    <source>
        <dbReference type="EMBL" id="KOF02504.1"/>
    </source>
</evidence>
<dbReference type="OrthoDB" id="1467737at2"/>
<comment type="caution">
    <text evidence="2">The sequence shown here is derived from an EMBL/GenBank/DDBJ whole genome shotgun (WGS) entry which is preliminary data.</text>
</comment>
<name>A0A0L8AJE3_9BACT</name>
<dbReference type="AlphaFoldDB" id="A0A0L8AJE3"/>
<dbReference type="EMBL" id="JSVA01000012">
    <property type="protein sequence ID" value="KOF02504.1"/>
    <property type="molecule type" value="Genomic_DNA"/>
</dbReference>
<accession>A0A0L8AJE3</accession>
<feature type="transmembrane region" description="Helical" evidence="1">
    <location>
        <begin position="87"/>
        <end position="108"/>
    </location>
</feature>
<protein>
    <recommendedName>
        <fullName evidence="4">Small multi-drug export protein</fullName>
    </recommendedName>
</protein>
<keyword evidence="3" id="KW-1185">Reference proteome</keyword>
<evidence type="ECO:0000313" key="3">
    <source>
        <dbReference type="Proteomes" id="UP000036908"/>
    </source>
</evidence>
<feature type="transmembrane region" description="Helical" evidence="1">
    <location>
        <begin position="120"/>
        <end position="142"/>
    </location>
</feature>
<evidence type="ECO:0008006" key="4">
    <source>
        <dbReference type="Google" id="ProtNLM"/>
    </source>
</evidence>
<dbReference type="RefSeq" id="WP_053223990.1">
    <property type="nucleotide sequence ID" value="NZ_JSVA01000012.1"/>
</dbReference>
<reference evidence="3" key="1">
    <citation type="submission" date="2014-11" db="EMBL/GenBank/DDBJ databases">
        <title>Genome sequencing of Roseivirga sp. D-25.</title>
        <authorList>
            <person name="Selvaratnam C."/>
            <person name="Thevarajoo S."/>
            <person name="Goh K.M."/>
            <person name="Eee R."/>
            <person name="Chan K.-G."/>
            <person name="Chong C.S."/>
        </authorList>
    </citation>
    <scope>NUCLEOTIDE SEQUENCE [LARGE SCALE GENOMIC DNA]</scope>
    <source>
        <strain evidence="3">D-25</strain>
    </source>
</reference>
<dbReference type="PATRIC" id="fig|1566026.4.peg.705"/>
<organism evidence="2 3">
    <name type="scientific">Roseivirga seohaensis subsp. aquiponti</name>
    <dbReference type="NCBI Taxonomy" id="1566026"/>
    <lineage>
        <taxon>Bacteria</taxon>
        <taxon>Pseudomonadati</taxon>
        <taxon>Bacteroidota</taxon>
        <taxon>Cytophagia</taxon>
        <taxon>Cytophagales</taxon>
        <taxon>Roseivirgaceae</taxon>
        <taxon>Roseivirga</taxon>
    </lineage>
</organism>
<dbReference type="Proteomes" id="UP000036908">
    <property type="component" value="Unassembled WGS sequence"/>
</dbReference>
<keyword evidence="1" id="KW-0472">Membrane</keyword>
<keyword evidence="1" id="KW-0812">Transmembrane</keyword>
<keyword evidence="1" id="KW-1133">Transmembrane helix</keyword>
<sequence length="150" mass="16839">MLEKFLTYLGIYLLACLKSILPPLLGPAAGMSPLEIIIITMAGLMTSVVLFSFLGEKIKKNVLPIFIRKKGKFSPQSRRMVRIWTKYGIIGTCFLTPLILSPVGGSLLVSTVGAPRKQVFFYMFIFGLFWSIVWTFSVDWLIDLGLINSR</sequence>
<feature type="transmembrane region" description="Helical" evidence="1">
    <location>
        <begin position="36"/>
        <end position="54"/>
    </location>
</feature>
<gene>
    <name evidence="2" type="ORF">OB69_12070</name>
</gene>
<evidence type="ECO:0000256" key="1">
    <source>
        <dbReference type="SAM" id="Phobius"/>
    </source>
</evidence>
<feature type="transmembrane region" description="Helical" evidence="1">
    <location>
        <begin position="5"/>
        <end position="24"/>
    </location>
</feature>